<dbReference type="AlphaFoldDB" id="A0A2D2LYT9"/>
<geneLocation type="mitochondrion" evidence="2"/>
<accession>A0A2D2LYT9</accession>
<dbReference type="EMBL" id="MF694646">
    <property type="protein sequence ID" value="ATR80231.1"/>
    <property type="molecule type" value="Genomic_DNA"/>
</dbReference>
<dbReference type="InterPro" id="IPR000305">
    <property type="entry name" value="GIY-YIG_endonuc"/>
</dbReference>
<keyword evidence="2" id="KW-0496">Mitochondrion</keyword>
<evidence type="ECO:0000259" key="1">
    <source>
        <dbReference type="SMART" id="SM00465"/>
    </source>
</evidence>
<dbReference type="RefSeq" id="YP_009443032.1">
    <property type="nucleotide sequence ID" value="NC_036340.1"/>
</dbReference>
<dbReference type="InterPro" id="IPR035901">
    <property type="entry name" value="GIY-YIG_endonuc_sf"/>
</dbReference>
<name>A0A2D2LYT9_RHOMI</name>
<proteinExistence type="predicted"/>
<reference evidence="2" key="1">
    <citation type="journal article" date="2017" name="PeerJ">
        <title>Whole genome sequencing of Rhodotorula mucilaginosa isolated from the chewing stick (Distemonanthus benthamianus): insights into Rhodotorula phylogeny, mitogenome dynamics and carotenoid biosynthesis.</title>
        <authorList>
            <person name="Gan H.M."/>
            <person name="Thomas B.N."/>
            <person name="Cavanaugh N.T."/>
            <person name="Morales G.H."/>
            <person name="Mayers A.N."/>
            <person name="Savka M.A."/>
            <person name="Hudson A.O."/>
        </authorList>
    </citation>
    <scope>NUCLEOTIDE SEQUENCE</scope>
    <source>
        <strain evidence="2">RIT389</strain>
    </source>
</reference>
<dbReference type="Pfam" id="PF07453">
    <property type="entry name" value="NUMOD1"/>
    <property type="match status" value="1"/>
</dbReference>
<dbReference type="SUPFAM" id="SSF82771">
    <property type="entry name" value="GIY-YIG endonuclease"/>
    <property type="match status" value="1"/>
</dbReference>
<organism evidence="2">
    <name type="scientific">Rhodotorula mucilaginosa</name>
    <name type="common">Yeast</name>
    <name type="synonym">Rhodotorula rubra</name>
    <dbReference type="NCBI Taxonomy" id="5537"/>
    <lineage>
        <taxon>Eukaryota</taxon>
        <taxon>Fungi</taxon>
        <taxon>Dikarya</taxon>
        <taxon>Basidiomycota</taxon>
        <taxon>Pucciniomycotina</taxon>
        <taxon>Microbotryomycetes</taxon>
        <taxon>Sporidiobolales</taxon>
        <taxon>Sporidiobolaceae</taxon>
        <taxon>Rhodotorula</taxon>
    </lineage>
</organism>
<dbReference type="GO" id="GO:0004519">
    <property type="term" value="F:endonuclease activity"/>
    <property type="evidence" value="ECO:0007669"/>
    <property type="project" value="UniProtKB-KW"/>
</dbReference>
<dbReference type="InterPro" id="IPR010896">
    <property type="entry name" value="NUMOD1"/>
</dbReference>
<evidence type="ECO:0000313" key="2">
    <source>
        <dbReference type="EMBL" id="ATR80231.1"/>
    </source>
</evidence>
<dbReference type="SMART" id="SM00465">
    <property type="entry name" value="GIYc"/>
    <property type="match status" value="1"/>
</dbReference>
<keyword evidence="2" id="KW-0255">Endonuclease</keyword>
<gene>
    <name evidence="2" type="primary">orf357</name>
</gene>
<keyword evidence="2" id="KW-0540">Nuclease</keyword>
<dbReference type="Pfam" id="PF01541">
    <property type="entry name" value="GIY-YIG"/>
    <property type="match status" value="1"/>
</dbReference>
<keyword evidence="2" id="KW-0378">Hydrolase</keyword>
<dbReference type="GeneID" id="35092708"/>
<protein>
    <submittedName>
        <fullName evidence="2">Putative GIY-YIG endonuclease</fullName>
    </submittedName>
</protein>
<feature type="domain" description="GIY-YIG" evidence="1">
    <location>
        <begin position="126"/>
        <end position="211"/>
    </location>
</feature>
<sequence length="370" mass="41397">MTVKVAGHQWYWSVNCPDELGFEPHIFNASALTHFITSVEDLKSTCRPLLSSDIPLVPSQNHNNTLDVLNQALDSDLFSSEVREFITKVRGQHYDSLCHITETGDLVLPKGTSLGHLGQLPSLTRTSGIYMILQSDSDNGYIGSSIDLASRLRSHRDLAFSSSMTGTQHRLYSLVQEHSADSFTFHHIHTGTNFVEEFISTHPKYNLTAKDIELLTAFTKYELAVVEQAYLDAFKPSLNGRFIATTSTHPHMLAPVVDSSTEVPFVVEETLSEELNHEVNTTPKVDISHWVTDENLPVQIYDMNSNPLGSFKSLRSAARELHTSHQLLSRYAKSVSHWHSPYLDIEIDIEIKGTDKEGTVVHPTSNSIQL</sequence>
<dbReference type="Gene3D" id="3.40.1440.10">
    <property type="entry name" value="GIY-YIG endonuclease"/>
    <property type="match status" value="1"/>
</dbReference>